<dbReference type="OrthoDB" id="4062651at2759"/>
<dbReference type="PANTHER" id="PTHR11584:SF369">
    <property type="entry name" value="MITOGEN-ACTIVATED PROTEIN KINASE KINASE KINASE 19-RELATED"/>
    <property type="match status" value="1"/>
</dbReference>
<keyword evidence="4 10" id="KW-0418">Kinase</keyword>
<evidence type="ECO:0000256" key="4">
    <source>
        <dbReference type="ARBA" id="ARBA00022777"/>
    </source>
</evidence>
<dbReference type="GeneID" id="40332448"/>
<dbReference type="Gene3D" id="1.10.510.10">
    <property type="entry name" value="Transferase(Phosphotransferase) domain 1"/>
    <property type="match status" value="1"/>
</dbReference>
<dbReference type="GO" id="GO:0004674">
    <property type="term" value="F:protein serine/threonine kinase activity"/>
    <property type="evidence" value="ECO:0007669"/>
    <property type="project" value="UniProtKB-KW"/>
</dbReference>
<keyword evidence="2 10" id="KW-0808">Transferase</keyword>
<dbReference type="PROSITE" id="PS50011">
    <property type="entry name" value="PROTEIN_KINASE_DOM"/>
    <property type="match status" value="1"/>
</dbReference>
<dbReference type="PROSITE" id="PS50005">
    <property type="entry name" value="TPR"/>
    <property type="match status" value="1"/>
</dbReference>
<feature type="repeat" description="TPR" evidence="6">
    <location>
        <begin position="738"/>
        <end position="771"/>
    </location>
</feature>
<feature type="transmembrane region" description="Helical" evidence="8">
    <location>
        <begin position="39"/>
        <end position="63"/>
    </location>
</feature>
<feature type="transmembrane region" description="Helical" evidence="8">
    <location>
        <begin position="406"/>
        <end position="430"/>
    </location>
</feature>
<feature type="region of interest" description="Disordered" evidence="7">
    <location>
        <begin position="497"/>
        <end position="533"/>
    </location>
</feature>
<evidence type="ECO:0000313" key="10">
    <source>
        <dbReference type="EMBL" id="RNE98863.1"/>
    </source>
</evidence>
<dbReference type="GO" id="GO:0005524">
    <property type="term" value="F:ATP binding"/>
    <property type="evidence" value="ECO:0007669"/>
    <property type="project" value="UniProtKB-KW"/>
</dbReference>
<feature type="non-terminal residue" evidence="10">
    <location>
        <position position="1020"/>
    </location>
</feature>
<evidence type="ECO:0000259" key="9">
    <source>
        <dbReference type="PROSITE" id="PS50011"/>
    </source>
</evidence>
<dbReference type="EC" id="2.7.11.-" evidence="10"/>
<dbReference type="SUPFAM" id="SSF56112">
    <property type="entry name" value="Protein kinase-like (PK-like)"/>
    <property type="match status" value="1"/>
</dbReference>
<evidence type="ECO:0000256" key="3">
    <source>
        <dbReference type="ARBA" id="ARBA00022741"/>
    </source>
</evidence>
<evidence type="ECO:0000256" key="5">
    <source>
        <dbReference type="ARBA" id="ARBA00022840"/>
    </source>
</evidence>
<evidence type="ECO:0000256" key="6">
    <source>
        <dbReference type="PROSITE-ProRule" id="PRU00339"/>
    </source>
</evidence>
<proteinExistence type="predicted"/>
<dbReference type="RefSeq" id="XP_029234869.1">
    <property type="nucleotide sequence ID" value="XM_029385265.1"/>
</dbReference>
<keyword evidence="5" id="KW-0067">ATP-binding</keyword>
<dbReference type="PANTHER" id="PTHR11584">
    <property type="entry name" value="SERINE/THREONINE PROTEIN KINASE"/>
    <property type="match status" value="1"/>
</dbReference>
<feature type="domain" description="Protein kinase" evidence="9">
    <location>
        <begin position="900"/>
        <end position="1020"/>
    </location>
</feature>
<gene>
    <name evidence="10" type="ORF">TraAM80_08515</name>
</gene>
<evidence type="ECO:0000256" key="7">
    <source>
        <dbReference type="SAM" id="MobiDB-lite"/>
    </source>
</evidence>
<keyword evidence="6" id="KW-0802">TPR repeat</keyword>
<keyword evidence="8" id="KW-0812">Transmembrane</keyword>
<dbReference type="VEuPathDB" id="TriTrypDB:TRSC58_04592"/>
<evidence type="ECO:0000256" key="1">
    <source>
        <dbReference type="ARBA" id="ARBA00022527"/>
    </source>
</evidence>
<sequence length="1020" mass="113353">MLFRVSGNQNTDDQKQNEVEECSDISPFRNHRMCRVRTVFLIAGTMCFGVLLVGIVGFVPMYFVTFTEAMDATHRVHAHAVDMLLATTNISTMYLPTLIHAISANYALTTNSSSDFFPKSKEKLLFAMSNVISKKLCREIVGHLMVVVAGPPEEEWGVLATSVFDGDQIGGSVMHGMSTSPIYRINPEIGGFVFPPRNLTLRKSNLKSILTNDNGSYKAIAVPWNASTSQGVMCNTRWFTSGVSYSPMYFKYVLPFVVNNSLGFWEVALKPSVLAHWERLSLSRALRNNGRLMLLDSKMDLVVLNNWGQQWKIKTVDGGQFEVHPLHTHNISDSLAQAAIGKVHRGGGFARFMKETDRSELSFQYKGDKAYALIMRLTDDTSSDILLVIVTLQADFFWALDRSSTYVALATGLSVMMVAIFAVSIACFLVKPMRRLAPELKRAANLQLRGQDDNSGVWKRSRIAEIRDVQDAYAELTRQLTIVKTFVPGAILASPATSCCSSNSNARKENSFSRKKRGFQSHSSSQLRESPINSRAEMVGMEHNCFSKVRQEMCFNSRVFKERTNTFVRQYCTMVLIENAQPRSLDTYFDNIFTCATEQNGCPEYSRPDRTLVSFGAHSPLPMHAIKGCRFAFELFSKLSSEEKQTITLFIATEEFHVGTCGAQSKNARSVVGIMNLRELAKAANRLGCRIAATSGTASQLQAHQAYPIECILPSSSSEAVVLFELRPETAGWQTMSTPMHFRLGFAAMRQGNYKQAMSHFQRIEKSDRQTKRLIRLCAQRCAINDNTSYVRSASDILQERLPNVSVAAAREFGPTATYFTETTFCKIVSNPKTIPSVSSRASSHSKCLESESGALFELLKVCSSSSSAAATSLQACEEVGNTADDLPLLLTDMNKRVWTRSLKKISEGAFSSVYLGMSEDGVQVAIKCIPRLRRDIKQESLEAEMNIASTLRHPNIVQYVSCSVIQSHLAIIMEYVPGGSLHAVIKNFGRMGPLVARRFTVDILNGLNYLHGLGIVHCD</sequence>
<reference evidence="10 11" key="1">
    <citation type="journal article" date="2018" name="BMC Genomics">
        <title>Genomic comparison of Trypanosoma conorhini and Trypanosoma rangeli to Trypanosoma cruzi strains of high and low virulence.</title>
        <authorList>
            <person name="Bradwell K.R."/>
            <person name="Koparde V.N."/>
            <person name="Matveyev A.V."/>
            <person name="Serrano M.G."/>
            <person name="Alves J.M."/>
            <person name="Parikh H."/>
            <person name="Huang B."/>
            <person name="Lee V."/>
            <person name="Espinosa-Alvarez O."/>
            <person name="Ortiz P.A."/>
            <person name="Costa-Martins A.G."/>
            <person name="Teixeira M.M."/>
            <person name="Buck G.A."/>
        </authorList>
    </citation>
    <scope>NUCLEOTIDE SEQUENCE [LARGE SCALE GENOMIC DNA]</scope>
    <source>
        <strain evidence="10 11">AM80</strain>
    </source>
</reference>
<evidence type="ECO:0000313" key="11">
    <source>
        <dbReference type="Proteomes" id="UP000283634"/>
    </source>
</evidence>
<dbReference type="Pfam" id="PF00069">
    <property type="entry name" value="Pkinase"/>
    <property type="match status" value="1"/>
</dbReference>
<dbReference type="AlphaFoldDB" id="A0A3R7MA00"/>
<evidence type="ECO:0000256" key="2">
    <source>
        <dbReference type="ARBA" id="ARBA00022679"/>
    </source>
</evidence>
<keyword evidence="8" id="KW-1133">Transmembrane helix</keyword>
<dbReference type="EMBL" id="MKGL01000429">
    <property type="protein sequence ID" value="RNE98863.1"/>
    <property type="molecule type" value="Genomic_DNA"/>
</dbReference>
<dbReference type="InterPro" id="IPR019734">
    <property type="entry name" value="TPR_rpt"/>
</dbReference>
<protein>
    <submittedName>
        <fullName evidence="10">Putative MAP protein kinase</fullName>
        <ecNumber evidence="10">2.7.11.-</ecNumber>
    </submittedName>
</protein>
<keyword evidence="3" id="KW-0547">Nucleotide-binding</keyword>
<name>A0A3R7MA00_TRYRA</name>
<organism evidence="10 11">
    <name type="scientific">Trypanosoma rangeli</name>
    <dbReference type="NCBI Taxonomy" id="5698"/>
    <lineage>
        <taxon>Eukaryota</taxon>
        <taxon>Discoba</taxon>
        <taxon>Euglenozoa</taxon>
        <taxon>Kinetoplastea</taxon>
        <taxon>Metakinetoplastina</taxon>
        <taxon>Trypanosomatida</taxon>
        <taxon>Trypanosomatidae</taxon>
        <taxon>Trypanosoma</taxon>
        <taxon>Herpetosoma</taxon>
    </lineage>
</organism>
<keyword evidence="8" id="KW-0472">Membrane</keyword>
<dbReference type="InterPro" id="IPR011009">
    <property type="entry name" value="Kinase-like_dom_sf"/>
</dbReference>
<comment type="caution">
    <text evidence="10">The sequence shown here is derived from an EMBL/GenBank/DDBJ whole genome shotgun (WGS) entry which is preliminary data.</text>
</comment>
<keyword evidence="11" id="KW-1185">Reference proteome</keyword>
<dbReference type="InterPro" id="IPR000719">
    <property type="entry name" value="Prot_kinase_dom"/>
</dbReference>
<dbReference type="Proteomes" id="UP000283634">
    <property type="component" value="Unassembled WGS sequence"/>
</dbReference>
<keyword evidence="1" id="KW-0723">Serine/threonine-protein kinase</keyword>
<evidence type="ECO:0000256" key="8">
    <source>
        <dbReference type="SAM" id="Phobius"/>
    </source>
</evidence>
<accession>A0A3R7MA00</accession>
<dbReference type="OMA" id="WKRSRIA"/>
<feature type="compositionally biased region" description="Polar residues" evidence="7">
    <location>
        <begin position="520"/>
        <end position="533"/>
    </location>
</feature>
<feature type="transmembrane region" description="Helical" evidence="8">
    <location>
        <begin position="83"/>
        <end position="108"/>
    </location>
</feature>